<dbReference type="CDD" id="cd16345">
    <property type="entry name" value="LMWP_ArsC"/>
    <property type="match status" value="1"/>
</dbReference>
<evidence type="ECO:0000259" key="2">
    <source>
        <dbReference type="PROSITE" id="PS50987"/>
    </source>
</evidence>
<dbReference type="Proteomes" id="UP001169719">
    <property type="component" value="Unassembled WGS sequence"/>
</dbReference>
<accession>A0ABT7Y4N2</accession>
<protein>
    <submittedName>
        <fullName evidence="3">Metalloregulator ArsR/SmtB family transcription factor</fullName>
    </submittedName>
</protein>
<dbReference type="CDD" id="cd00090">
    <property type="entry name" value="HTH_ARSR"/>
    <property type="match status" value="1"/>
</dbReference>
<dbReference type="EMBL" id="JAUEOZ010000002">
    <property type="protein sequence ID" value="MDN2482958.1"/>
    <property type="molecule type" value="Genomic_DNA"/>
</dbReference>
<dbReference type="InterPro" id="IPR011991">
    <property type="entry name" value="ArsR-like_HTH"/>
</dbReference>
<dbReference type="PROSITE" id="PS50987">
    <property type="entry name" value="HTH_ARSR_2"/>
    <property type="match status" value="1"/>
</dbReference>
<dbReference type="PANTHER" id="PTHR43428">
    <property type="entry name" value="ARSENATE REDUCTASE"/>
    <property type="match status" value="1"/>
</dbReference>
<evidence type="ECO:0000256" key="1">
    <source>
        <dbReference type="ARBA" id="ARBA00022849"/>
    </source>
</evidence>
<dbReference type="Gene3D" id="1.10.10.10">
    <property type="entry name" value="Winged helix-like DNA-binding domain superfamily/Winged helix DNA-binding domain"/>
    <property type="match status" value="1"/>
</dbReference>
<dbReference type="SMART" id="SM00226">
    <property type="entry name" value="LMWPc"/>
    <property type="match status" value="1"/>
</dbReference>
<comment type="caution">
    <text evidence="3">The sequence shown here is derived from an EMBL/GenBank/DDBJ whole genome shotgun (WGS) entry which is preliminary data.</text>
</comment>
<keyword evidence="1" id="KW-0059">Arsenical resistance</keyword>
<dbReference type="PANTHER" id="PTHR43428:SF1">
    <property type="entry name" value="ARSENATE REDUCTASE"/>
    <property type="match status" value="1"/>
</dbReference>
<evidence type="ECO:0000313" key="4">
    <source>
        <dbReference type="Proteomes" id="UP001169719"/>
    </source>
</evidence>
<feature type="domain" description="HTH arsR-type" evidence="2">
    <location>
        <begin position="134"/>
        <end position="233"/>
    </location>
</feature>
<sequence length="253" mass="28531">MKKRILFVCTGNSARSQIAEAIVNHDYGDDYIAYSAGSVSKKIDPRTFSTLEAHGYPTDNMHSKALDAFDGKEFDYLITLCTSAHSECAAIPGVKETLSWDVPQPKIKAIDNSFSPTFEELKKRIHLFTLVHNDEPEDELDITSLYKCISDKARLMIVAMLYIEKELSVGELCESLQEPQPKISRALSQLSKCGLLQSRRQGLWIYYSISSTLPSWAIAILEQTVIAKHQQLHATLKLLNAMDRPRIDHTRTN</sequence>
<dbReference type="InterPro" id="IPR036390">
    <property type="entry name" value="WH_DNA-bd_sf"/>
</dbReference>
<dbReference type="Gene3D" id="3.40.50.2300">
    <property type="match status" value="1"/>
</dbReference>
<dbReference type="SMART" id="SM00418">
    <property type="entry name" value="HTH_ARSR"/>
    <property type="match status" value="1"/>
</dbReference>
<dbReference type="InterPro" id="IPR036388">
    <property type="entry name" value="WH-like_DNA-bd_sf"/>
</dbReference>
<reference evidence="3" key="1">
    <citation type="submission" date="2024-05" db="EMBL/GenBank/DDBJ databases">
        <title>Genome Sequences of Four Agar- Degrading Marine Bacteria.</title>
        <authorList>
            <person name="Phillips E.K."/>
            <person name="Shaffer J.C."/>
            <person name="Henson M.W."/>
            <person name="Temperton B."/>
            <person name="Thrash C.J."/>
            <person name="Martin M.O."/>
        </authorList>
    </citation>
    <scope>NUCLEOTIDE SEQUENCE</scope>
    <source>
        <strain evidence="3">EKP203</strain>
    </source>
</reference>
<dbReference type="Pfam" id="PF01451">
    <property type="entry name" value="LMWPc"/>
    <property type="match status" value="1"/>
</dbReference>
<proteinExistence type="predicted"/>
<dbReference type="InterPro" id="IPR023485">
    <property type="entry name" value="Ptyr_pPase"/>
</dbReference>
<dbReference type="InterPro" id="IPR036196">
    <property type="entry name" value="Ptyr_pPase_sf"/>
</dbReference>
<gene>
    <name evidence="3" type="ORF">QWJ08_16575</name>
</gene>
<dbReference type="SUPFAM" id="SSF52788">
    <property type="entry name" value="Phosphotyrosine protein phosphatases I"/>
    <property type="match status" value="1"/>
</dbReference>
<evidence type="ECO:0000313" key="3">
    <source>
        <dbReference type="EMBL" id="MDN2482958.1"/>
    </source>
</evidence>
<organism evidence="3 4">
    <name type="scientific">Vibrio agarivorans</name>
    <dbReference type="NCBI Taxonomy" id="153622"/>
    <lineage>
        <taxon>Bacteria</taxon>
        <taxon>Pseudomonadati</taxon>
        <taxon>Pseudomonadota</taxon>
        <taxon>Gammaproteobacteria</taxon>
        <taxon>Vibrionales</taxon>
        <taxon>Vibrionaceae</taxon>
        <taxon>Vibrio</taxon>
    </lineage>
</organism>
<dbReference type="RefSeq" id="WP_289963006.1">
    <property type="nucleotide sequence ID" value="NZ_JAUEOZ010000002.1"/>
</dbReference>
<dbReference type="SUPFAM" id="SSF46785">
    <property type="entry name" value="Winged helix' DNA-binding domain"/>
    <property type="match status" value="1"/>
</dbReference>
<dbReference type="NCBIfam" id="NF033788">
    <property type="entry name" value="HTH_metalloreg"/>
    <property type="match status" value="1"/>
</dbReference>
<dbReference type="InterPro" id="IPR001845">
    <property type="entry name" value="HTH_ArsR_DNA-bd_dom"/>
</dbReference>
<name>A0ABT7Y4N2_9VIBR</name>
<keyword evidence="4" id="KW-1185">Reference proteome</keyword>
<dbReference type="Pfam" id="PF01022">
    <property type="entry name" value="HTH_5"/>
    <property type="match status" value="1"/>
</dbReference>
<dbReference type="PRINTS" id="PR00778">
    <property type="entry name" value="HTHARSR"/>
</dbReference>